<reference evidence="6 7" key="1">
    <citation type="submission" date="2006-03" db="EMBL/GenBank/DDBJ databases">
        <title>Annotation of Plasmodium falciparum HB3.</title>
        <authorList>
            <consortium name="The Broad Institute Genome Sequencing Platform"/>
            <person name="Volkman S.K."/>
            <person name="Neafsey D.E."/>
            <person name="Dash A.P."/>
            <person name="Chitnis C.E."/>
            <person name="Hartl D.L."/>
            <person name="Young S.K."/>
            <person name="Zeng Q."/>
            <person name="Koehrsen M."/>
            <person name="Alvarado L."/>
            <person name="Berlin A."/>
            <person name="Borenstein D."/>
            <person name="Chapman S.B."/>
            <person name="Chen Z."/>
            <person name="Engels R."/>
            <person name="Freedman E."/>
            <person name="Gellesch M."/>
            <person name="Goldberg J."/>
            <person name="Griggs A."/>
            <person name="Gujja S."/>
            <person name="Heilman E.R."/>
            <person name="Heiman D.I."/>
            <person name="Howarth C."/>
            <person name="Jen D."/>
            <person name="Larson L."/>
            <person name="Mehta T."/>
            <person name="Neiman D."/>
            <person name="Park D."/>
            <person name="Pearson M."/>
            <person name="Roberts A."/>
            <person name="Saif S."/>
            <person name="Shea T."/>
            <person name="Shenoy N."/>
            <person name="Sisk P."/>
            <person name="Stolte C."/>
            <person name="Sykes S."/>
            <person name="Walk T."/>
            <person name="White J."/>
            <person name="Yandava C."/>
            <person name="Haas B."/>
            <person name="Henn M.R."/>
            <person name="Nusbaum C."/>
            <person name="Birren B."/>
        </authorList>
    </citation>
    <scope>NUCLEOTIDE SEQUENCE [LARGE SCALE GENOMIC DNA]</scope>
    <source>
        <strain evidence="6">HB3</strain>
    </source>
</reference>
<dbReference type="EMBL" id="CH671954">
    <property type="protein sequence ID" value="KOB60159.1"/>
    <property type="molecule type" value="Genomic_DNA"/>
</dbReference>
<dbReference type="PROSITE" id="PS50011">
    <property type="entry name" value="PROTEIN_KINASE_DOM"/>
    <property type="match status" value="1"/>
</dbReference>
<keyword evidence="3" id="KW-0175">Coiled coil</keyword>
<dbReference type="Pfam" id="PF07714">
    <property type="entry name" value="PK_Tyr_Ser-Thr"/>
    <property type="match status" value="1"/>
</dbReference>
<dbReference type="Gene3D" id="3.30.200.20">
    <property type="entry name" value="Phosphorylase Kinase, domain 1"/>
    <property type="match status" value="1"/>
</dbReference>
<feature type="compositionally biased region" description="Basic and acidic residues" evidence="4">
    <location>
        <begin position="928"/>
        <end position="946"/>
    </location>
</feature>
<dbReference type="OrthoDB" id="1714095at2759"/>
<feature type="region of interest" description="Disordered" evidence="4">
    <location>
        <begin position="928"/>
        <end position="952"/>
    </location>
</feature>
<dbReference type="Proteomes" id="UP000054289">
    <property type="component" value="Unassembled WGS sequence"/>
</dbReference>
<dbReference type="InterPro" id="IPR008271">
    <property type="entry name" value="Ser/Thr_kinase_AS"/>
</dbReference>
<feature type="coiled-coil region" evidence="3">
    <location>
        <begin position="1305"/>
        <end position="1332"/>
    </location>
</feature>
<feature type="region of interest" description="Disordered" evidence="4">
    <location>
        <begin position="987"/>
        <end position="1012"/>
    </location>
</feature>
<evidence type="ECO:0000256" key="3">
    <source>
        <dbReference type="SAM" id="Coils"/>
    </source>
</evidence>
<dbReference type="InterPro" id="IPR011009">
    <property type="entry name" value="Kinase-like_dom_sf"/>
</dbReference>
<dbReference type="SUPFAM" id="SSF56112">
    <property type="entry name" value="Protein kinase-like (PK-like)"/>
    <property type="match status" value="1"/>
</dbReference>
<dbReference type="GO" id="GO:0004672">
    <property type="term" value="F:protein kinase activity"/>
    <property type="evidence" value="ECO:0007669"/>
    <property type="project" value="InterPro"/>
</dbReference>
<dbReference type="PROSITE" id="PS00108">
    <property type="entry name" value="PROTEIN_KINASE_ST"/>
    <property type="match status" value="1"/>
</dbReference>
<feature type="region of interest" description="Disordered" evidence="4">
    <location>
        <begin position="815"/>
        <end position="845"/>
    </location>
</feature>
<accession>A0A0L7KB69</accession>
<protein>
    <recommendedName>
        <fullName evidence="5">Protein kinase domain-containing protein</fullName>
    </recommendedName>
</protein>
<reference evidence="7" key="2">
    <citation type="submission" date="2006-03" db="EMBL/GenBank/DDBJ databases">
        <title>The genome sequence of the Plasmodium falciparum HB3.</title>
        <authorList>
            <consortium name="The Broad Institute Genome Sequencing Platform"/>
            <person name="Birren B."/>
            <person name="Lander E."/>
            <person name="Galagan J."/>
            <person name="Nusbaum C."/>
            <person name="Devon K."/>
            <person name="Henn M."/>
            <person name="Jaffe D."/>
            <person name="Butler J."/>
            <person name="Alvarez P."/>
            <person name="Gnerre S."/>
            <person name="Grabherr M."/>
            <person name="Kleber M."/>
            <person name="Mauceli E."/>
            <person name="Brockman W."/>
            <person name="MacCallum I.A."/>
            <person name="Rounsley S."/>
            <person name="Young S."/>
            <person name="LaButti K."/>
            <person name="Pushparaj V."/>
            <person name="DeCaprio D."/>
            <person name="Crawford M."/>
            <person name="Koehrsen M."/>
            <person name="Engels R."/>
            <person name="Montgomery P."/>
            <person name="Pearson M."/>
            <person name="Howarth C."/>
            <person name="Larson L."/>
            <person name="Luoma S."/>
            <person name="White J."/>
            <person name="Kodira C."/>
            <person name="Zeng Q."/>
            <person name="Oleary S."/>
            <person name="Yandava C."/>
            <person name="Alvarado L."/>
            <person name="Wirth D."/>
            <person name="Volkman S."/>
            <person name="Hartl D."/>
        </authorList>
    </citation>
    <scope>NUCLEOTIDE SEQUENCE [LARGE SCALE GENOMIC DNA]</scope>
</reference>
<dbReference type="Gene3D" id="1.10.510.10">
    <property type="entry name" value="Transferase(Phosphotransferase) domain 1"/>
    <property type="match status" value="1"/>
</dbReference>
<dbReference type="SMART" id="SM00220">
    <property type="entry name" value="S_TKc"/>
    <property type="match status" value="1"/>
</dbReference>
<dbReference type="InterPro" id="IPR000719">
    <property type="entry name" value="Prot_kinase_dom"/>
</dbReference>
<evidence type="ECO:0000313" key="6">
    <source>
        <dbReference type="EMBL" id="KOB60159.1"/>
    </source>
</evidence>
<feature type="compositionally biased region" description="Acidic residues" evidence="4">
    <location>
        <begin position="819"/>
        <end position="843"/>
    </location>
</feature>
<keyword evidence="1" id="KW-0547">Nucleotide-binding</keyword>
<dbReference type="InterPro" id="IPR001245">
    <property type="entry name" value="Ser-Thr/Tyr_kinase_cat_dom"/>
</dbReference>
<organism evidence="6 7">
    <name type="scientific">Plasmodium falciparum (isolate HB3)</name>
    <dbReference type="NCBI Taxonomy" id="137071"/>
    <lineage>
        <taxon>Eukaryota</taxon>
        <taxon>Sar</taxon>
        <taxon>Alveolata</taxon>
        <taxon>Apicomplexa</taxon>
        <taxon>Aconoidasida</taxon>
        <taxon>Haemosporida</taxon>
        <taxon>Plasmodiidae</taxon>
        <taxon>Plasmodium</taxon>
        <taxon>Plasmodium (Laverania)</taxon>
    </lineage>
</organism>
<dbReference type="PANTHER" id="PTHR27001:SF931">
    <property type="entry name" value="OS11G0664100 PROTEIN"/>
    <property type="match status" value="1"/>
</dbReference>
<gene>
    <name evidence="6" type="ORF">PFHG_01961</name>
</gene>
<dbReference type="GO" id="GO:0005886">
    <property type="term" value="C:plasma membrane"/>
    <property type="evidence" value="ECO:0007669"/>
    <property type="project" value="TreeGrafter"/>
</dbReference>
<dbReference type="KEGG" id="pfh:PFHG_01961"/>
<evidence type="ECO:0000256" key="4">
    <source>
        <dbReference type="SAM" id="MobiDB-lite"/>
    </source>
</evidence>
<feature type="domain" description="Protein kinase" evidence="5">
    <location>
        <begin position="219"/>
        <end position="586"/>
    </location>
</feature>
<feature type="compositionally biased region" description="Low complexity" evidence="4">
    <location>
        <begin position="991"/>
        <end position="1006"/>
    </location>
</feature>
<sequence>MSKSLKLMEDKNLEKNAVEAFKQKMEKKKQEYLRFNLSRNGENMKEGDEKKKEIDINNNHNFNINNHHVNDKHINNKYINNYMNNRHIKNIHVNNDHINNIHVNNDHINNIHVSNNHINNNHIKNNNDINRKNSNRHKNRKVVYIETYDTYDKYILNMYDEENEIYEDEINRENVESRTPNEGMEFNRIEKREENIFIPLKILSNKYDFNDLVEATNNFSEYNRIAKGGNGTVYKGVLKNCINVAIKVLKKNENNGFENEIIIMSRYRHNNILSLLGYATNKNNFYLIYEYVNLGDLRTLLFNHYYYYNSKNKENPELSYYNISCYENYLRKKKSSSSCSSTNYYTSTFYKQNIFPYFNNSKYSPFQQNSFDNNTPLFLSFNIRINILVQIINVLCYLHTSSPIVYHRDLKSANILIDDQFNAKLGDFGLSFVYMNNNNVFNLTGGTPGYADPYYISTHEINEQTEIYSFGALILEMLVSKSPAIHVGKNYNCIYSKNEKCPIFYHKKKHDHDDNVFDYLVNHLNMSDYKSIYSILDYSVNFPDFLVEKLTKLSFLCLNPNIKNRPSSKLVNLILLEIQKECDLFMKKQQETFKRKFNCINMYLEDMERGEQKQNKKKIYNNNNINSHNNSCNSNIIQKNETKFSESKGNNKNKKFKSEDSNKLEENYNIFLKKIKEINYNTLKKSFYNFVYPMFKNENIYNFSEHIMHKRNKKCPVEHIKQHMENAKKVSSTMEYNELNMNDIPTPDYIRFKYNTISNLCNIKECILHRMHKDFFSKNYILNSFSFNLMNCYFLKFISNYLKYVNMPNGSNSLLIKDGDDDDDDDNEHDEEDYDDEKEEGEYEQVHLSKKKYIEDKYKEEIYKEEIYKEEIYKEEIYKEEIYKEEIYKEEIYKGEIYKEEIYKEEIYKEEKYKDDIHDEEKYKDDIHNEEKYKNDIHNEENKEGKPSSSFKTPIERLFKIYQEDIHNNMNNKLKKKKTMKEQIQQKKKNNNISNINHIDNSNNVDNNKENVNNKKNKQMNLEENNIYNNNNNNNNNADNNQNIYNKNINYHNNISNNPFKGIEKDYIDKNNMINVIPKCPLKNPNLNNIYANYANNQNDVRYQVPFNNNDYLLNNHNFLEPNPDHINNINNNNNNNYYYYYYNNNQIYMNNCYMNNKYNNMNMEHMKNYYNNGYNNEYYNHINLSNIPYNNIQLQNGHFHNINMNNQNMIPFQNINNTLYASNQVKINNEHIINDVHNNICNNMQNISKNVGKSSSSDINHEINDAQNILSNSNEQYLKGNYRNNTPKISFHLNKEKNNEQDIKEACLNNKENISKNLENLRKLHNDIQKEKDVNNIKETDEDTYCNSSSLLRDYNIHKKNMNNNDLLLSDDNFMMSPYDNINDTHILYISNFVNFINLENNKNINDSNTCAWFNKNVFEVLIDEHKFFSSVTFLDILYEFNVFNVKRDGHVFIEHDNEYVLQGKWCDYDPNKNNSTSVNFEENFCFEIAISEDNENNTHSVFLLKSNQLKYTDNIQNDNTITKKIWVSEYLGRRNEFLEKILKRNISNILYECISRKHCLFLLEVLMKKINKPTSYDNKVKGNFSYFYFEYNIKVLCNSENCIFTNNHILHKNNTYSYKLPNNILSLLVFSEDKLIKGKYHPENQINTTQKFRPDFLKNYEHTKDFEKKIEHVINQIKTALFRQAIYKV</sequence>
<evidence type="ECO:0000256" key="1">
    <source>
        <dbReference type="ARBA" id="ARBA00022741"/>
    </source>
</evidence>
<name>A0A0L7KB69_PLAFX</name>
<dbReference type="GO" id="GO:0005524">
    <property type="term" value="F:ATP binding"/>
    <property type="evidence" value="ECO:0007669"/>
    <property type="project" value="UniProtKB-KW"/>
</dbReference>
<evidence type="ECO:0000259" key="5">
    <source>
        <dbReference type="PROSITE" id="PS50011"/>
    </source>
</evidence>
<keyword evidence="2" id="KW-0067">ATP-binding</keyword>
<evidence type="ECO:0000256" key="2">
    <source>
        <dbReference type="ARBA" id="ARBA00022840"/>
    </source>
</evidence>
<evidence type="ECO:0000313" key="7">
    <source>
        <dbReference type="Proteomes" id="UP000054289"/>
    </source>
</evidence>
<proteinExistence type="predicted"/>
<dbReference type="OMA" id="MNCYFLK"/>
<dbReference type="PANTHER" id="PTHR27001">
    <property type="entry name" value="OS01G0253100 PROTEIN"/>
    <property type="match status" value="1"/>
</dbReference>